<evidence type="ECO:0000313" key="4">
    <source>
        <dbReference type="Proteomes" id="UP000199069"/>
    </source>
</evidence>
<accession>A0A0K3CN16</accession>
<dbReference type="Pfam" id="PF00646">
    <property type="entry name" value="F-box"/>
    <property type="match status" value="1"/>
</dbReference>
<dbReference type="InterPro" id="IPR036047">
    <property type="entry name" value="F-box-like_dom_sf"/>
</dbReference>
<dbReference type="EMBL" id="LCTV02000011">
    <property type="protein sequence ID" value="PRQ71810.1"/>
    <property type="molecule type" value="Genomic_DNA"/>
</dbReference>
<proteinExistence type="predicted"/>
<reference evidence="2 4" key="1">
    <citation type="submission" date="2015-07" db="EMBL/GenBank/DDBJ databases">
        <authorList>
            <person name="Cajimat M.N.B."/>
            <person name="Milazzo M.L."/>
            <person name="Fulhorst C.F."/>
        </authorList>
    </citation>
    <scope>NUCLEOTIDE SEQUENCE [LARGE SCALE GENOMIC DNA]</scope>
    <source>
        <strain evidence="2">Single colony</strain>
    </source>
</reference>
<reference evidence="3 5" key="2">
    <citation type="journal article" date="2018" name="Elife">
        <title>Functional genomics of lipid metabolism in the oleaginous yeast Rhodosporidium toruloides.</title>
        <authorList>
            <person name="Coradetti S.T."/>
            <person name="Pinel D."/>
            <person name="Geiselman G."/>
            <person name="Ito M."/>
            <person name="Mondo S."/>
            <person name="Reilly M.C."/>
            <person name="Cheng Y.F."/>
            <person name="Bauer S."/>
            <person name="Grigoriev I."/>
            <person name="Gladden J.M."/>
            <person name="Simmons B.A."/>
            <person name="Brem R."/>
            <person name="Arkin A.P."/>
            <person name="Skerker J.M."/>
        </authorList>
    </citation>
    <scope>NUCLEOTIDE SEQUENCE [LARGE SCALE GENOMIC DNA]</scope>
    <source>
        <strain evidence="3 5">NBRC 0880</strain>
    </source>
</reference>
<feature type="domain" description="F-box" evidence="1">
    <location>
        <begin position="14"/>
        <end position="60"/>
    </location>
</feature>
<gene>
    <name evidence="2" type="primary">FGENESH: predicted gene_11.212</name>
    <name evidence="3" type="ORF">AAT19DRAFT_9925</name>
    <name evidence="2" type="ORF">BN2166_0057160</name>
</gene>
<name>A0A0K3CN16_RHOTO</name>
<dbReference type="InterPro" id="IPR001810">
    <property type="entry name" value="F-box_dom"/>
</dbReference>
<dbReference type="SUPFAM" id="SSF81383">
    <property type="entry name" value="F-box domain"/>
    <property type="match status" value="1"/>
</dbReference>
<dbReference type="CDD" id="cd09917">
    <property type="entry name" value="F-box_SF"/>
    <property type="match status" value="1"/>
</dbReference>
<dbReference type="PROSITE" id="PS50181">
    <property type="entry name" value="FBOX"/>
    <property type="match status" value="2"/>
</dbReference>
<sequence length="405" mass="46137">MSAADDSAQASPRPFAWNRLPEELQLEVLSNLDYFELKKARLISREIKDLIETDSSFDLCLFRQKPPMWLEAGTDIEIHPMLHRIGGMVRLPPLIGMVTGPDRYAFDYPAVDEFATAPACTFMFVELLTGDPLYVRDPTGITIRLLATKLADFWSTPPSRPHARAVREYYGYGEDMYITKMHVLGDRNGWAGWRDAKVDETPVKEPAASRAPDELWFLILDELDYIGLHRMAGVPKRLARLVKDTRFDDRLFRTKAPKRLKPGTMVAIHPLLHETVCIFADKKPVTYADIERDSERTAFDYPAAEEFATHPACSVMLVHLNTSKALPVTDRNGVKVKRLLQRLSCYWNAKPPLDIRYTVASQLEMDPDKVGWIDTLGDHCGWTGWEFGKVEDDGSVHLHANWYDS</sequence>
<evidence type="ECO:0000313" key="3">
    <source>
        <dbReference type="EMBL" id="PRQ71810.1"/>
    </source>
</evidence>
<feature type="domain" description="F-box" evidence="1">
    <location>
        <begin position="205"/>
        <end position="255"/>
    </location>
</feature>
<dbReference type="EMBL" id="CWKI01000011">
    <property type="protein sequence ID" value="CTR09855.1"/>
    <property type="molecule type" value="Genomic_DNA"/>
</dbReference>
<evidence type="ECO:0000313" key="5">
    <source>
        <dbReference type="Proteomes" id="UP000239560"/>
    </source>
</evidence>
<evidence type="ECO:0000259" key="1">
    <source>
        <dbReference type="PROSITE" id="PS50181"/>
    </source>
</evidence>
<organism evidence="2 4">
    <name type="scientific">Rhodotorula toruloides</name>
    <name type="common">Yeast</name>
    <name type="synonym">Rhodosporidium toruloides</name>
    <dbReference type="NCBI Taxonomy" id="5286"/>
    <lineage>
        <taxon>Eukaryota</taxon>
        <taxon>Fungi</taxon>
        <taxon>Dikarya</taxon>
        <taxon>Basidiomycota</taxon>
        <taxon>Pucciniomycotina</taxon>
        <taxon>Microbotryomycetes</taxon>
        <taxon>Sporidiobolales</taxon>
        <taxon>Sporidiobolaceae</taxon>
        <taxon>Rhodotorula</taxon>
    </lineage>
</organism>
<protein>
    <submittedName>
        <fullName evidence="2 3">Salivary gland secretion 1</fullName>
    </submittedName>
</protein>
<evidence type="ECO:0000313" key="2">
    <source>
        <dbReference type="EMBL" id="CTR09855.1"/>
    </source>
</evidence>
<dbReference type="OrthoDB" id="2519278at2759"/>
<dbReference type="AlphaFoldDB" id="A0A0K3CN16"/>
<keyword evidence="4" id="KW-1185">Reference proteome</keyword>
<dbReference type="SMART" id="SM00256">
    <property type="entry name" value="FBOX"/>
    <property type="match status" value="2"/>
</dbReference>
<dbReference type="Proteomes" id="UP000199069">
    <property type="component" value="Unassembled WGS sequence"/>
</dbReference>
<dbReference type="Proteomes" id="UP000239560">
    <property type="component" value="Unassembled WGS sequence"/>
</dbReference>